<organism evidence="1 2">
    <name type="scientific">Meloidogyne enterolobii</name>
    <name type="common">Root-knot nematode worm</name>
    <name type="synonym">Meloidogyne mayaguensis</name>
    <dbReference type="NCBI Taxonomy" id="390850"/>
    <lineage>
        <taxon>Eukaryota</taxon>
        <taxon>Metazoa</taxon>
        <taxon>Ecdysozoa</taxon>
        <taxon>Nematoda</taxon>
        <taxon>Chromadorea</taxon>
        <taxon>Rhabditida</taxon>
        <taxon>Tylenchina</taxon>
        <taxon>Tylenchomorpha</taxon>
        <taxon>Tylenchoidea</taxon>
        <taxon>Meloidogynidae</taxon>
        <taxon>Meloidogyninae</taxon>
        <taxon>Meloidogyne</taxon>
    </lineage>
</organism>
<sequence length="122" mass="13692">MKNILFKYLLFLLIYLFNVESSKILVFSPTISRSHMISNARIADTLASDGHNVTLLEVGFREIALNASKVANKILVPGPFIDSKEYDPSLMAKMAFKEVDLTKDFIVGSIWLTTFNNACESK</sequence>
<protein>
    <submittedName>
        <fullName evidence="1">Uncharacterized protein</fullName>
    </submittedName>
</protein>
<reference evidence="1" key="1">
    <citation type="submission" date="2023-11" db="EMBL/GenBank/DDBJ databases">
        <authorList>
            <person name="Poullet M."/>
        </authorList>
    </citation>
    <scope>NUCLEOTIDE SEQUENCE</scope>
    <source>
        <strain evidence="1">E1834</strain>
    </source>
</reference>
<proteinExistence type="predicted"/>
<accession>A0ACB0YHL5</accession>
<evidence type="ECO:0000313" key="1">
    <source>
        <dbReference type="EMBL" id="CAK5047069.1"/>
    </source>
</evidence>
<name>A0ACB0YHL5_MELEN</name>
<keyword evidence="2" id="KW-1185">Reference proteome</keyword>
<comment type="caution">
    <text evidence="1">The sequence shown here is derived from an EMBL/GenBank/DDBJ whole genome shotgun (WGS) entry which is preliminary data.</text>
</comment>
<evidence type="ECO:0000313" key="2">
    <source>
        <dbReference type="Proteomes" id="UP001497535"/>
    </source>
</evidence>
<dbReference type="EMBL" id="CAVMJV010000012">
    <property type="protein sequence ID" value="CAK5047069.1"/>
    <property type="molecule type" value="Genomic_DNA"/>
</dbReference>
<gene>
    <name evidence="1" type="ORF">MENTE1834_LOCUS12279</name>
</gene>
<dbReference type="Proteomes" id="UP001497535">
    <property type="component" value="Unassembled WGS sequence"/>
</dbReference>